<dbReference type="EMBL" id="FNJQ01000046">
    <property type="protein sequence ID" value="SDP74241.1"/>
    <property type="molecule type" value="Genomic_DNA"/>
</dbReference>
<evidence type="ECO:0000259" key="1">
    <source>
        <dbReference type="SMART" id="SM00860"/>
    </source>
</evidence>
<gene>
    <name evidence="2" type="ORF">SAMN05216366_1462</name>
</gene>
<dbReference type="InterPro" id="IPR018958">
    <property type="entry name" value="Knr4/Smi1-like_dom"/>
</dbReference>
<dbReference type="RefSeq" id="WP_074573476.1">
    <property type="nucleotide sequence ID" value="NZ_FNJQ01000046.1"/>
</dbReference>
<proteinExistence type="predicted"/>
<dbReference type="InterPro" id="IPR037883">
    <property type="entry name" value="Knr4/Smi1-like_sf"/>
</dbReference>
<dbReference type="AlphaFoldDB" id="A0A1H0V791"/>
<dbReference type="Proteomes" id="UP000182412">
    <property type="component" value="Unassembled WGS sequence"/>
</dbReference>
<organism evidence="2 3">
    <name type="scientific">Selenomonas ruminantium</name>
    <dbReference type="NCBI Taxonomy" id="971"/>
    <lineage>
        <taxon>Bacteria</taxon>
        <taxon>Bacillati</taxon>
        <taxon>Bacillota</taxon>
        <taxon>Negativicutes</taxon>
        <taxon>Selenomonadales</taxon>
        <taxon>Selenomonadaceae</taxon>
        <taxon>Selenomonas</taxon>
    </lineage>
</organism>
<evidence type="ECO:0000313" key="2">
    <source>
        <dbReference type="EMBL" id="SDP74241.1"/>
    </source>
</evidence>
<name>A0A1H0V791_SELRU</name>
<reference evidence="2 3" key="1">
    <citation type="submission" date="2016-10" db="EMBL/GenBank/DDBJ databases">
        <authorList>
            <person name="de Groot N.N."/>
        </authorList>
    </citation>
    <scope>NUCLEOTIDE SEQUENCE [LARGE SCALE GENOMIC DNA]</scope>
    <source>
        <strain evidence="2 3">S137</strain>
    </source>
</reference>
<accession>A0A1H0V791</accession>
<dbReference type="SUPFAM" id="SSF160631">
    <property type="entry name" value="SMI1/KNR4-like"/>
    <property type="match status" value="1"/>
</dbReference>
<evidence type="ECO:0000313" key="3">
    <source>
        <dbReference type="Proteomes" id="UP000182412"/>
    </source>
</evidence>
<dbReference type="Gene3D" id="3.40.1580.10">
    <property type="entry name" value="SMI1/KNR4-like"/>
    <property type="match status" value="1"/>
</dbReference>
<dbReference type="Pfam" id="PF14567">
    <property type="entry name" value="SUKH_5"/>
    <property type="match status" value="1"/>
</dbReference>
<feature type="domain" description="Knr4/Smi1-like" evidence="1">
    <location>
        <begin position="30"/>
        <end position="144"/>
    </location>
</feature>
<dbReference type="OrthoDB" id="5880263at2"/>
<dbReference type="SMART" id="SM00860">
    <property type="entry name" value="SMI1_KNR4"/>
    <property type="match status" value="1"/>
</dbReference>
<protein>
    <submittedName>
        <fullName evidence="2">SMI1-KNR4 cell-wall</fullName>
    </submittedName>
</protein>
<sequence length="152" mass="17774">MLNKEVYLTFNEIKKIIERNKEEVLFISGGLSDVDIFEMEKELGVRFPIEYRMFLKEYGASSVLGITIFGVAAPPYPSVVEITKEYRRYGLPKKYVVYENCDEYVNCIDVDYDSAKYGGTISWSYVDKIAYYDSNNFFDSYLMELRESEDNL</sequence>